<dbReference type="RefSeq" id="WP_119511411.1">
    <property type="nucleotide sequence ID" value="NZ_QXFK01000004.1"/>
</dbReference>
<evidence type="ECO:0000313" key="3">
    <source>
        <dbReference type="Proteomes" id="UP000285092"/>
    </source>
</evidence>
<protein>
    <submittedName>
        <fullName evidence="2">XRE family transcriptional regulator</fullName>
    </submittedName>
</protein>
<gene>
    <name evidence="2" type="ORF">D2V04_00370</name>
</gene>
<name>A0A418NML3_9SPHN</name>
<dbReference type="Proteomes" id="UP000285092">
    <property type="component" value="Unassembled WGS sequence"/>
</dbReference>
<dbReference type="Pfam" id="PF13744">
    <property type="entry name" value="HTH_37"/>
    <property type="match status" value="1"/>
</dbReference>
<keyword evidence="3" id="KW-1185">Reference proteome</keyword>
<accession>A0A418NML3</accession>
<comment type="caution">
    <text evidence="2">The sequence shown here is derived from an EMBL/GenBank/DDBJ whole genome shotgun (WGS) entry which is preliminary data.</text>
</comment>
<dbReference type="OrthoDB" id="9795596at2"/>
<dbReference type="GO" id="GO:0003677">
    <property type="term" value="F:DNA binding"/>
    <property type="evidence" value="ECO:0007669"/>
    <property type="project" value="InterPro"/>
</dbReference>
<dbReference type="InterPro" id="IPR039554">
    <property type="entry name" value="HigA2-like_HTH"/>
</dbReference>
<dbReference type="AlphaFoldDB" id="A0A418NML3"/>
<sequence>MTDRDDDFELVRGSGNVFADFGAPDASLRQLRAILAAEIVKALDTERLTVREAEARTGIAAADFSRIRQVKLDRFTIDRLMRILDRLNQDVRVKISVAPRARPPRRTPPSLAA</sequence>
<reference evidence="2 3" key="1">
    <citation type="submission" date="2018-08" db="EMBL/GenBank/DDBJ databases">
        <title>Altererythrobacter sp.Ery1 and Ery12, the genome sequencing of novel strains in genus Alterythrobacter.</title>
        <authorList>
            <person name="Cheng H."/>
            <person name="Wu Y.-H."/>
            <person name="Fang C."/>
            <person name="Xu X.-W."/>
        </authorList>
    </citation>
    <scope>NUCLEOTIDE SEQUENCE [LARGE SCALE GENOMIC DNA]</scope>
    <source>
        <strain evidence="2 3">Ery1</strain>
    </source>
</reference>
<evidence type="ECO:0000259" key="1">
    <source>
        <dbReference type="Pfam" id="PF13744"/>
    </source>
</evidence>
<dbReference type="SUPFAM" id="SSF47413">
    <property type="entry name" value="lambda repressor-like DNA-binding domains"/>
    <property type="match status" value="1"/>
</dbReference>
<dbReference type="EMBL" id="QXFK01000004">
    <property type="protein sequence ID" value="RIV81407.1"/>
    <property type="molecule type" value="Genomic_DNA"/>
</dbReference>
<feature type="domain" description="HigA2-like helix-turn-helix" evidence="1">
    <location>
        <begin position="17"/>
        <end position="96"/>
    </location>
</feature>
<proteinExistence type="predicted"/>
<organism evidence="2 3">
    <name type="scientific">Pelagerythrobacter aerophilus</name>
    <dbReference type="NCBI Taxonomy" id="2306995"/>
    <lineage>
        <taxon>Bacteria</taxon>
        <taxon>Pseudomonadati</taxon>
        <taxon>Pseudomonadota</taxon>
        <taxon>Alphaproteobacteria</taxon>
        <taxon>Sphingomonadales</taxon>
        <taxon>Erythrobacteraceae</taxon>
        <taxon>Pelagerythrobacter</taxon>
    </lineage>
</organism>
<dbReference type="Gene3D" id="1.10.260.40">
    <property type="entry name" value="lambda repressor-like DNA-binding domains"/>
    <property type="match status" value="1"/>
</dbReference>
<dbReference type="InterPro" id="IPR010982">
    <property type="entry name" value="Lambda_DNA-bd_dom_sf"/>
</dbReference>
<evidence type="ECO:0000313" key="2">
    <source>
        <dbReference type="EMBL" id="RIV81407.1"/>
    </source>
</evidence>